<dbReference type="PANTHER" id="PTHR47505:SF1">
    <property type="entry name" value="DNA UTILIZATION PROTEIN YHGH"/>
    <property type="match status" value="1"/>
</dbReference>
<evidence type="ECO:0000313" key="3">
    <source>
        <dbReference type="Proteomes" id="UP000254554"/>
    </source>
</evidence>
<dbReference type="Proteomes" id="UP000254554">
    <property type="component" value="Unassembled WGS sequence"/>
</dbReference>
<evidence type="ECO:0000256" key="1">
    <source>
        <dbReference type="ARBA" id="ARBA00008007"/>
    </source>
</evidence>
<dbReference type="SUPFAM" id="SSF53271">
    <property type="entry name" value="PRTase-like"/>
    <property type="match status" value="1"/>
</dbReference>
<dbReference type="AlphaFoldDB" id="A0A377G6R3"/>
<dbReference type="CDD" id="cd06223">
    <property type="entry name" value="PRTases_typeI"/>
    <property type="match status" value="1"/>
</dbReference>
<protein>
    <submittedName>
        <fullName evidence="2">DNA utilization protein GntX</fullName>
    </submittedName>
</protein>
<evidence type="ECO:0000313" key="2">
    <source>
        <dbReference type="EMBL" id="STO20502.1"/>
    </source>
</evidence>
<organism evidence="2 3">
    <name type="scientific">Fluoribacter dumoffii</name>
    <dbReference type="NCBI Taxonomy" id="463"/>
    <lineage>
        <taxon>Bacteria</taxon>
        <taxon>Pseudomonadati</taxon>
        <taxon>Pseudomonadota</taxon>
        <taxon>Gammaproteobacteria</taxon>
        <taxon>Legionellales</taxon>
        <taxon>Legionellaceae</taxon>
        <taxon>Fluoribacter</taxon>
    </lineage>
</organism>
<dbReference type="InterPro" id="IPR051910">
    <property type="entry name" value="ComF/GntX_DNA_util-trans"/>
</dbReference>
<proteinExistence type="inferred from homology"/>
<name>A0A377G6R3_9GAMM</name>
<dbReference type="EMBL" id="UGGT01000001">
    <property type="protein sequence ID" value="STO20502.1"/>
    <property type="molecule type" value="Genomic_DNA"/>
</dbReference>
<dbReference type="GeneID" id="93292813"/>
<sequence length="234" mass="26682">MRRKIGSLTQSLRLHSLCILCNQFHNSGMAICSCCIQLMPRLGYACQYCAYPLPDAHPLICGRCIKNKPFFDRALINYTFEEPLRGLLHQFKYHNGLYLGSFLSHLMMNALPHPEDLPQCFIPVPMHPQRIKSRGFNQAAVLARILAKKLQLPYDLTRCKKIRNTLPQASLDGEQRQKNLHHAFTTKQLPWQHVALIDDLLTTGSTANELAFTLKKAGVKRVDVWCCARTVVKL</sequence>
<dbReference type="PROSITE" id="PS51257">
    <property type="entry name" value="PROKAR_LIPOPROTEIN"/>
    <property type="match status" value="1"/>
</dbReference>
<dbReference type="InterPro" id="IPR000836">
    <property type="entry name" value="PRTase_dom"/>
</dbReference>
<accession>A0A377G6R3</accession>
<dbReference type="PANTHER" id="PTHR47505">
    <property type="entry name" value="DNA UTILIZATION PROTEIN YHGH"/>
    <property type="match status" value="1"/>
</dbReference>
<dbReference type="Gene3D" id="3.40.50.2020">
    <property type="match status" value="1"/>
</dbReference>
<reference evidence="2 3" key="1">
    <citation type="submission" date="2018-06" db="EMBL/GenBank/DDBJ databases">
        <authorList>
            <consortium name="Pathogen Informatics"/>
            <person name="Doyle S."/>
        </authorList>
    </citation>
    <scope>NUCLEOTIDE SEQUENCE [LARGE SCALE GENOMIC DNA]</scope>
    <source>
        <strain evidence="2 3">NCTC11370</strain>
    </source>
</reference>
<dbReference type="InterPro" id="IPR029057">
    <property type="entry name" value="PRTase-like"/>
</dbReference>
<dbReference type="RefSeq" id="WP_010652708.1">
    <property type="nucleotide sequence ID" value="NZ_JAPHOO010000002.1"/>
</dbReference>
<comment type="similarity">
    <text evidence="1">Belongs to the ComF/GntX family.</text>
</comment>
<gene>
    <name evidence="2" type="ORF">NCTC11370_00557</name>
</gene>
<keyword evidence="3" id="KW-1185">Reference proteome</keyword>
<dbReference type="STRING" id="1094715.GCA_000236165_01864"/>